<feature type="compositionally biased region" description="Basic and acidic residues" evidence="3">
    <location>
        <begin position="491"/>
        <end position="500"/>
    </location>
</feature>
<feature type="compositionally biased region" description="Basic residues" evidence="3">
    <location>
        <begin position="1288"/>
        <end position="1299"/>
    </location>
</feature>
<feature type="region of interest" description="Disordered" evidence="3">
    <location>
        <begin position="1514"/>
        <end position="1543"/>
    </location>
</feature>
<feature type="region of interest" description="Disordered" evidence="3">
    <location>
        <begin position="746"/>
        <end position="1113"/>
    </location>
</feature>
<feature type="region of interest" description="Disordered" evidence="3">
    <location>
        <begin position="1380"/>
        <end position="1472"/>
    </location>
</feature>
<feature type="region of interest" description="Disordered" evidence="3">
    <location>
        <begin position="713"/>
        <end position="733"/>
    </location>
</feature>
<reference evidence="5" key="1">
    <citation type="submission" date="2020-11" db="EMBL/GenBank/DDBJ databases">
        <authorList>
            <person name="Tran Van P."/>
        </authorList>
    </citation>
    <scope>NUCLEOTIDE SEQUENCE</scope>
</reference>
<feature type="compositionally biased region" description="Low complexity" evidence="3">
    <location>
        <begin position="590"/>
        <end position="602"/>
    </location>
</feature>
<dbReference type="Gene3D" id="1.10.472.10">
    <property type="entry name" value="Cyclin-like"/>
    <property type="match status" value="3"/>
</dbReference>
<feature type="domain" description="Cyclin-like" evidence="4">
    <location>
        <begin position="38"/>
        <end position="137"/>
    </location>
</feature>
<evidence type="ECO:0000259" key="4">
    <source>
        <dbReference type="SMART" id="SM00385"/>
    </source>
</evidence>
<dbReference type="CDD" id="cd20538">
    <property type="entry name" value="CYCLIN_CCNT_rpt1"/>
    <property type="match status" value="1"/>
</dbReference>
<dbReference type="EMBL" id="OA568787">
    <property type="protein sequence ID" value="CAD7201885.1"/>
    <property type="molecule type" value="Genomic_DNA"/>
</dbReference>
<dbReference type="InterPro" id="IPR036915">
    <property type="entry name" value="Cyclin-like_sf"/>
</dbReference>
<dbReference type="GO" id="GO:0016538">
    <property type="term" value="F:cyclin-dependent protein serine/threonine kinase regulator activity"/>
    <property type="evidence" value="ECO:0007669"/>
    <property type="project" value="InterPro"/>
</dbReference>
<feature type="compositionally biased region" description="Basic residues" evidence="3">
    <location>
        <begin position="898"/>
        <end position="909"/>
    </location>
</feature>
<dbReference type="InterPro" id="IPR043198">
    <property type="entry name" value="Cyclin/Ssn8"/>
</dbReference>
<feature type="region of interest" description="Disordered" evidence="3">
    <location>
        <begin position="1233"/>
        <end position="1316"/>
    </location>
</feature>
<dbReference type="Pfam" id="PF21797">
    <property type="entry name" value="CycT2-like_C"/>
    <property type="match status" value="2"/>
</dbReference>
<feature type="region of interest" description="Disordered" evidence="3">
    <location>
        <begin position="1487"/>
        <end position="1506"/>
    </location>
</feature>
<feature type="compositionally biased region" description="Basic and acidic residues" evidence="3">
    <location>
        <begin position="807"/>
        <end position="825"/>
    </location>
</feature>
<dbReference type="SMART" id="SM00385">
    <property type="entry name" value="CYCLIN"/>
    <property type="match status" value="1"/>
</dbReference>
<sequence>MAAEEKWYFTKEQLANTPSRRCGFSADRELSSRQAAAHFIQDMGQKLQVTQLCINTAIVYMHRFYVFHSFTQFHRHSMAAAALFLAAKVEEQPRKLEHVIKISHMCLHREQPTIDTKSEQYLELAQDLVFNENVLLQTLGFDVAIDHPHTNVVRCCELVNGKSCLSRPPDADCDAVSIPHEELHTHVHTQVKGTLCTDTTKTEWRVFWRPWREQTLHHRAPSNLTYGHTLLAWCPDELPPAEMVYALPTTWYVAGALTFSTPTQIALQGFSRPTPLNRQSGSPPYQARKNFARGGGRGANMETRYKDLGRIDLKKADPIGRVSGLHLTTMCLQYKPTLVACFCIHLAYKWSNWETTRKQPKASTTVLENQQPNQLLLANPHPFVHWCKVSRTFAWCCRVVMSQKSKAYSVSDKHPPHLLKYYRGELPKSNEDKVWFWYVDKTVTLDQLEALCAEFLVVFDKCPTKLKRKIMSISASQNPGVPATMGSSLFDDPRKCRLPEGQEGSSSHVQRPHSDKQEKERIPKRMMKIKKEMRGADDSMCKSERRGYVAPSEDLFKKQPQQLAPGMPRHKEPPRDYQEYREKKERERLAQAAAAAGGHQHGPANLHHHKPGPPGPVPKPSPAAVHHRSAVSMARDLARREQAHAREVALLETSPHDFMFGPPVRLDTATAPADPLVTEVSNILHNHLGSVNSSVNNNSIGVKKEPQPDWGFESDGKNVRHSVNPSIDIPIKRHGQNYEASRHMKVPADHNRASASSGDTSLFKDLGEGRYSKDVGDQRNKDASHPDQRHVNLANHRPDHIRHRGDPHRQEGGERRQMDLHESKQRPMPTVPPGHHLKREKGEDTPDVKPQQPSSRPPHAPLLGNKPRPKSRSPGVMGQNHSPFAPAGHRTKSPGTGHHFRGSVPHHHSTVNVKTEPGMLRPDAHTIKLEPGGNRPEHMTKPELSLAGRTEPTHSSSRGNLIGEEKTPSLKRPETQGKPPLAPIIPVSIKTEKTESEVVISQPLPQTPNSRHLLHPSQKVQTSTHEKSSGSSHSVRESPYPQRSAKSSKQRTPPSAGRKPALQESPNIPHSGGGMTSPFGSPPPPMPVTPGKTGSNLRTSRHRTSSSSSEPELVPVVKKLDDIAGYENILREAKMGAGIKLPGRVPDIIQPIRDRRKEDIGVKDESAQSMAKESKLPDLNRLPPSQDKATMEMNIIPCPSPSPSDMELSDGGEKTMAELNTSVESVIDVTSVPEHTEKLLPLISTLPVLPESSEKKSSEHHHKAKKLGKEKHRHKEKHKSRDKDDKDKKHKDKKHKHREKDKDGHKIEKPSEMVAIAAPIKITIPKDKLVLSPNMEQNATSGGLKFKIAKERLTPQNISSSGGSLKMKISKDSVIFNNATAAPPAESSSRKRERSSPVTEVSAKSARLSGTGADASRRSHHAKQNGVESSTRGRGSSSQPHFSGSKVRGGPPRLDVTRPPPPPFPPMGYNYPPQYYPNYQPFMYPPPPHPDQMYPPTPHPDQMYGYYGVPQFLYQTQPPLPKEPPPPPLPVGPPPNKPPPPPE</sequence>
<feature type="region of interest" description="Disordered" evidence="3">
    <location>
        <begin position="272"/>
        <end position="297"/>
    </location>
</feature>
<dbReference type="Pfam" id="PF00134">
    <property type="entry name" value="Cyclin_N"/>
    <property type="match status" value="1"/>
</dbReference>
<feature type="compositionally biased region" description="Basic and acidic residues" evidence="3">
    <location>
        <begin position="512"/>
        <end position="547"/>
    </location>
</feature>
<comment type="similarity">
    <text evidence="2">Belongs to the cyclin family.</text>
</comment>
<feature type="region of interest" description="Disordered" evidence="3">
    <location>
        <begin position="1156"/>
        <end position="1187"/>
    </location>
</feature>
<dbReference type="PANTHER" id="PTHR10026">
    <property type="entry name" value="CYCLIN"/>
    <property type="match status" value="1"/>
</dbReference>
<feature type="compositionally biased region" description="Pro residues" evidence="3">
    <location>
        <begin position="1487"/>
        <end position="1499"/>
    </location>
</feature>
<keyword evidence="1 2" id="KW-0195">Cyclin</keyword>
<feature type="compositionally biased region" description="Polar residues" evidence="3">
    <location>
        <begin position="1426"/>
        <end position="1442"/>
    </location>
</feature>
<feature type="compositionally biased region" description="Basic and acidic residues" evidence="3">
    <location>
        <begin position="963"/>
        <end position="975"/>
    </location>
</feature>
<evidence type="ECO:0000313" key="5">
    <source>
        <dbReference type="EMBL" id="CAD7201885.1"/>
    </source>
</evidence>
<gene>
    <name evidence="5" type="ORF">TDIB3V08_LOCUS8076</name>
</gene>
<dbReference type="GO" id="GO:0006357">
    <property type="term" value="P:regulation of transcription by RNA polymerase II"/>
    <property type="evidence" value="ECO:0007669"/>
    <property type="project" value="InterPro"/>
</dbReference>
<feature type="region of interest" description="Disordered" evidence="3">
    <location>
        <begin position="1329"/>
        <end position="1366"/>
    </location>
</feature>
<evidence type="ECO:0000256" key="3">
    <source>
        <dbReference type="SAM" id="MobiDB-lite"/>
    </source>
</evidence>
<feature type="compositionally biased region" description="Polar residues" evidence="3">
    <location>
        <begin position="274"/>
        <end position="283"/>
    </location>
</feature>
<accession>A0A7R8ZA39</accession>
<evidence type="ECO:0000256" key="2">
    <source>
        <dbReference type="RuleBase" id="RU000383"/>
    </source>
</evidence>
<organism evidence="5">
    <name type="scientific">Timema douglasi</name>
    <name type="common">Walking stick</name>
    <dbReference type="NCBI Taxonomy" id="61478"/>
    <lineage>
        <taxon>Eukaryota</taxon>
        <taxon>Metazoa</taxon>
        <taxon>Ecdysozoa</taxon>
        <taxon>Arthropoda</taxon>
        <taxon>Hexapoda</taxon>
        <taxon>Insecta</taxon>
        <taxon>Pterygota</taxon>
        <taxon>Neoptera</taxon>
        <taxon>Polyneoptera</taxon>
        <taxon>Phasmatodea</taxon>
        <taxon>Timematodea</taxon>
        <taxon>Timematoidea</taxon>
        <taxon>Timematidae</taxon>
        <taxon>Timema</taxon>
    </lineage>
</organism>
<protein>
    <recommendedName>
        <fullName evidence="4">Cyclin-like domain-containing protein</fullName>
    </recommendedName>
</protein>
<proteinExistence type="inferred from homology"/>
<feature type="region of interest" description="Disordered" evidence="3">
    <location>
        <begin position="476"/>
        <end position="625"/>
    </location>
</feature>
<dbReference type="FunFam" id="1.10.472.10:FF:000009">
    <property type="entry name" value="cyclin-T2 isoform X1"/>
    <property type="match status" value="1"/>
</dbReference>
<dbReference type="InterPro" id="IPR006671">
    <property type="entry name" value="Cyclin_N"/>
</dbReference>
<dbReference type="SUPFAM" id="SSF47954">
    <property type="entry name" value="Cyclin-like"/>
    <property type="match status" value="2"/>
</dbReference>
<feature type="compositionally biased region" description="Pro residues" evidence="3">
    <location>
        <begin position="1518"/>
        <end position="1543"/>
    </location>
</feature>
<feature type="compositionally biased region" description="Polar residues" evidence="3">
    <location>
        <begin position="1354"/>
        <end position="1363"/>
    </location>
</feature>
<feature type="compositionally biased region" description="Basic and acidic residues" evidence="3">
    <location>
        <begin position="1156"/>
        <end position="1178"/>
    </location>
</feature>
<feature type="compositionally biased region" description="Basic and acidic residues" evidence="3">
    <location>
        <begin position="569"/>
        <end position="589"/>
    </location>
</feature>
<feature type="compositionally biased region" description="Basic residues" evidence="3">
    <location>
        <begin position="1258"/>
        <end position="1278"/>
    </location>
</feature>
<evidence type="ECO:0000256" key="1">
    <source>
        <dbReference type="ARBA" id="ARBA00023127"/>
    </source>
</evidence>
<name>A0A7R8ZA39_TIMDO</name>
<feature type="compositionally biased region" description="Pro residues" evidence="3">
    <location>
        <begin position="612"/>
        <end position="621"/>
    </location>
</feature>
<feature type="compositionally biased region" description="Basic and acidic residues" evidence="3">
    <location>
        <begin position="765"/>
        <end position="790"/>
    </location>
</feature>
<dbReference type="InterPro" id="IPR013763">
    <property type="entry name" value="Cyclin-like_dom"/>
</dbReference>
<feature type="compositionally biased region" description="Basic and acidic residues" evidence="3">
    <location>
        <begin position="1300"/>
        <end position="1311"/>
    </location>
</feature>
<feature type="compositionally biased region" description="Polar residues" evidence="3">
    <location>
        <begin position="1044"/>
        <end position="1053"/>
    </location>
</feature>